<dbReference type="InterPro" id="IPR041577">
    <property type="entry name" value="RT_RNaseH_2"/>
</dbReference>
<sequence length="359" mass="40219">MTTPQSVAQLRSFLGLANYCARFIKDFATISAPLNELTKKSTKWQWTVVHQQAFEKIKTAIAEDCSMAFYDPAKETTLNVDATPVGLGAILSQIQEDEKEALAVKPVNANTADKYINIIVPKSMALEEIAAETSTDSELQAVIKAVQTGHWYEKDDANCSLFRHLAIAHEGHQGKGHLVKSCLPCQSATILAPQPKAPLIMTDVPSKPWSVVYADFCGPFPNGETALVVIDGYSRYMGVEIMKNFDAFLNQNGVRYRKITPYWPQANAEAERFMRTLEKVARAAHFEGRKWQDELDTFLVNYRSTPHCTTGISPAELLFNRKIRNKLPSVDRLDSTPCPQTSKTTMKKLSTTTQKERRR</sequence>
<gene>
    <name evidence="3" type="ORF">PACLA_8A053416</name>
</gene>
<dbReference type="FunFam" id="3.30.70.270:FF:000023">
    <property type="entry name" value="Pol"/>
    <property type="match status" value="1"/>
</dbReference>
<dbReference type="PROSITE" id="PS50994">
    <property type="entry name" value="INTEGRASE"/>
    <property type="match status" value="1"/>
</dbReference>
<dbReference type="PANTHER" id="PTHR37984:SF5">
    <property type="entry name" value="PROTEIN NYNRIN-LIKE"/>
    <property type="match status" value="1"/>
</dbReference>
<keyword evidence="1" id="KW-0511">Multifunctional enzyme</keyword>
<dbReference type="AlphaFoldDB" id="A0A6S7JTR1"/>
<dbReference type="GO" id="GO:0003676">
    <property type="term" value="F:nucleic acid binding"/>
    <property type="evidence" value="ECO:0007669"/>
    <property type="project" value="InterPro"/>
</dbReference>
<accession>A0A6S7JTR1</accession>
<proteinExistence type="predicted"/>
<dbReference type="Gene3D" id="3.30.420.10">
    <property type="entry name" value="Ribonuclease H-like superfamily/Ribonuclease H"/>
    <property type="match status" value="1"/>
</dbReference>
<feature type="region of interest" description="Disordered" evidence="2">
    <location>
        <begin position="330"/>
        <end position="359"/>
    </location>
</feature>
<protein>
    <submittedName>
        <fullName evidence="3">Uncharacterized protein K02A2.6-like</fullName>
    </submittedName>
</protein>
<dbReference type="InterPro" id="IPR050951">
    <property type="entry name" value="Retrovirus_Pol_polyprotein"/>
</dbReference>
<reference evidence="3" key="1">
    <citation type="submission" date="2020-04" db="EMBL/GenBank/DDBJ databases">
        <authorList>
            <person name="Alioto T."/>
            <person name="Alioto T."/>
            <person name="Gomez Garrido J."/>
        </authorList>
    </citation>
    <scope>NUCLEOTIDE SEQUENCE</scope>
    <source>
        <strain evidence="3">A484AB</strain>
    </source>
</reference>
<dbReference type="SUPFAM" id="SSF53098">
    <property type="entry name" value="Ribonuclease H-like"/>
    <property type="match status" value="1"/>
</dbReference>
<dbReference type="InterPro" id="IPR043502">
    <property type="entry name" value="DNA/RNA_pol_sf"/>
</dbReference>
<dbReference type="PANTHER" id="PTHR37984">
    <property type="entry name" value="PROTEIN CBG26694"/>
    <property type="match status" value="1"/>
</dbReference>
<evidence type="ECO:0000256" key="2">
    <source>
        <dbReference type="SAM" id="MobiDB-lite"/>
    </source>
</evidence>
<dbReference type="Gene3D" id="3.30.70.270">
    <property type="match status" value="1"/>
</dbReference>
<name>A0A6S7JTR1_PARCT</name>
<dbReference type="OrthoDB" id="5988990at2759"/>
<evidence type="ECO:0000256" key="1">
    <source>
        <dbReference type="ARBA" id="ARBA00023268"/>
    </source>
</evidence>
<dbReference type="Pfam" id="PF17919">
    <property type="entry name" value="RT_RNaseH_2"/>
    <property type="match status" value="1"/>
</dbReference>
<comment type="caution">
    <text evidence="3">The sequence shown here is derived from an EMBL/GenBank/DDBJ whole genome shotgun (WGS) entry which is preliminary data.</text>
</comment>
<dbReference type="EMBL" id="CACRXK020020607">
    <property type="protein sequence ID" value="CAB4034997.1"/>
    <property type="molecule type" value="Genomic_DNA"/>
</dbReference>
<dbReference type="GO" id="GO:0015074">
    <property type="term" value="P:DNA integration"/>
    <property type="evidence" value="ECO:0007669"/>
    <property type="project" value="InterPro"/>
</dbReference>
<evidence type="ECO:0000313" key="4">
    <source>
        <dbReference type="Proteomes" id="UP001152795"/>
    </source>
</evidence>
<dbReference type="InterPro" id="IPR012337">
    <property type="entry name" value="RNaseH-like_sf"/>
</dbReference>
<evidence type="ECO:0000313" key="3">
    <source>
        <dbReference type="EMBL" id="CAB4034997.1"/>
    </source>
</evidence>
<dbReference type="InterPro" id="IPR043128">
    <property type="entry name" value="Rev_trsase/Diguanyl_cyclase"/>
</dbReference>
<organism evidence="3 4">
    <name type="scientific">Paramuricea clavata</name>
    <name type="common">Red gorgonian</name>
    <name type="synonym">Violescent sea-whip</name>
    <dbReference type="NCBI Taxonomy" id="317549"/>
    <lineage>
        <taxon>Eukaryota</taxon>
        <taxon>Metazoa</taxon>
        <taxon>Cnidaria</taxon>
        <taxon>Anthozoa</taxon>
        <taxon>Octocorallia</taxon>
        <taxon>Malacalcyonacea</taxon>
        <taxon>Plexauridae</taxon>
        <taxon>Paramuricea</taxon>
    </lineage>
</organism>
<dbReference type="InterPro" id="IPR001584">
    <property type="entry name" value="Integrase_cat-core"/>
</dbReference>
<dbReference type="Proteomes" id="UP001152795">
    <property type="component" value="Unassembled WGS sequence"/>
</dbReference>
<dbReference type="SUPFAM" id="SSF56672">
    <property type="entry name" value="DNA/RNA polymerases"/>
    <property type="match status" value="1"/>
</dbReference>
<feature type="compositionally biased region" description="Low complexity" evidence="2">
    <location>
        <begin position="340"/>
        <end position="353"/>
    </location>
</feature>
<keyword evidence="4" id="KW-1185">Reference proteome</keyword>
<dbReference type="InterPro" id="IPR036397">
    <property type="entry name" value="RNaseH_sf"/>
</dbReference>